<keyword evidence="2" id="KW-1185">Reference proteome</keyword>
<dbReference type="Gene3D" id="3.80.10.10">
    <property type="entry name" value="Ribonuclease Inhibitor"/>
    <property type="match status" value="1"/>
</dbReference>
<dbReference type="SUPFAM" id="SSF52047">
    <property type="entry name" value="RNI-like"/>
    <property type="match status" value="1"/>
</dbReference>
<evidence type="ECO:0000313" key="1">
    <source>
        <dbReference type="EMBL" id="KAJ6255993.1"/>
    </source>
</evidence>
<comment type="caution">
    <text evidence="1">The sequence shown here is derived from an EMBL/GenBank/DDBJ whole genome shotgun (WGS) entry which is preliminary data.</text>
</comment>
<dbReference type="EMBL" id="JAQGDS010000016">
    <property type="protein sequence ID" value="KAJ6255993.1"/>
    <property type="molecule type" value="Genomic_DNA"/>
</dbReference>
<sequence length="947" mass="102603">MTIRCGSPSSVYNQDPKAVDYPGVGYWQFPLWKSDAFTGREDAFKAIRLPPAALKAVCLTCSALRELAGALLYRRLVLRWDRESGLDVLRVERVLASSSFSVGQIRRIDIVPNNCNWEVSKTVNLKFRPPSGLAPAEDLLFKLLLQKLGADQLRSISVSAIGGVSTEAIDLLLKTQTRLANLDISTNTDAGSPRYVDLIPHALGIKNLESLGLLLGETENATSKTFAFLYHALRGNSHSLKSLYISFNSNKSELYRELVLDVTGLAGGQSATARIVRLFVGPLAEGGPPMELKSLRQIRLDNVPCFDRICKLAGPELLSQLSLDKLQLLRLDRCRYSDDFLKALAGKVPNMRVLQLITSCSWKTVEEILPRIGPLEVLHIVVDGGAPISYDALEHQMGSLRSLWVEAPSLHPDVALELDLDISVCCGGLKLEQLALQGDAHEFGNQINDLAGLRFLRILFTWAVASTDPGLLKEEQNVRSLCKELLVRSMADRGSKPALQVVAVIFGNPGRRIGYFVVEFVRTLLGDYEVVLSRAKQEDLRRLFPDLTMAEFKFYERVWDDVRAGCNSTGPYSAAIVPYGNAPLLHADDNPNARTAPSKVVAAVINYEIPSATAVAYGYAAAAIRIPTATVQPLFRIRVNTTTTQQDRPTATPQTPMLPPETFWFNYTSDVPFKWVGPQFYAIPVFRGGKWLWPWGSPAPTPLDEWIIWGEQAPWPPRRASNTSSKIVANSMGRGTLDGRQAAAVVSLSTSVETVYYSTAARNATHRTSAAITHTYAIGPVTETARVPRTGAGESGWTVTTRVETQTYRVYVGVVTMDGSPHTFLAGESVAGRGAATTPGFATLLVPTPVISVTTPAASASGSMGGGEAPSATQDLRVTGMPVGGNGPVYTPSTLQRTGCCSTVPVGWAGNDTRLADPLLPAQSGGVRGRADLLLAAFVAFVAVVLV</sequence>
<reference evidence="1" key="1">
    <citation type="submission" date="2023-01" db="EMBL/GenBank/DDBJ databases">
        <title>The chitinases involved in constricting ring structure development in the nematode-trapping fungus Drechslerella dactyloides.</title>
        <authorList>
            <person name="Wang R."/>
            <person name="Zhang L."/>
            <person name="Tang P."/>
            <person name="Li S."/>
            <person name="Liang L."/>
        </authorList>
    </citation>
    <scope>NUCLEOTIDE SEQUENCE</scope>
    <source>
        <strain evidence="1">YMF1.00031</strain>
    </source>
</reference>
<gene>
    <name evidence="1" type="ORF">Dda_9287</name>
</gene>
<evidence type="ECO:0000313" key="2">
    <source>
        <dbReference type="Proteomes" id="UP001221413"/>
    </source>
</evidence>
<accession>A0AAD6IPG8</accession>
<name>A0AAD6IPG8_DREDA</name>
<protein>
    <submittedName>
        <fullName evidence="1">Uncharacterized protein</fullName>
    </submittedName>
</protein>
<proteinExistence type="predicted"/>
<dbReference type="AlphaFoldDB" id="A0AAD6IPG8"/>
<dbReference type="Proteomes" id="UP001221413">
    <property type="component" value="Unassembled WGS sequence"/>
</dbReference>
<dbReference type="InterPro" id="IPR032675">
    <property type="entry name" value="LRR_dom_sf"/>
</dbReference>
<organism evidence="1 2">
    <name type="scientific">Drechslerella dactyloides</name>
    <name type="common">Nematode-trapping fungus</name>
    <name type="synonym">Arthrobotrys dactyloides</name>
    <dbReference type="NCBI Taxonomy" id="74499"/>
    <lineage>
        <taxon>Eukaryota</taxon>
        <taxon>Fungi</taxon>
        <taxon>Dikarya</taxon>
        <taxon>Ascomycota</taxon>
        <taxon>Pezizomycotina</taxon>
        <taxon>Orbiliomycetes</taxon>
        <taxon>Orbiliales</taxon>
        <taxon>Orbiliaceae</taxon>
        <taxon>Drechslerella</taxon>
    </lineage>
</organism>